<sequence>MGEHEGWAQPPSGLLPNGLLPDEAATVMRVLDSDRWSRAEERTTELIACIQPNPPSEERRNAVADYVQRLIMKCFPCQVFTFGSVPLKTYLPDGDIDLTAFSKNQNLKETWAHQVRDMLESEEKNENAEFRVKEVQYIKAEVKIIKCLVENIVVDISFDQLGGLCTLCFLEEVDHLINQNHLFKRSIILIKAWCYYESRILGAHHGLISTYALETLVLYIFHVFNNSFAGPLEVLYRFLEFFSKFDWDNFCVSLWGPVPISSLPDVTAEPPRKDGGELLLSKLFLEACSSVYAVFPGGQENQGQPFVSKHFNVIDPLRVNNNLGRSVSKGNFFRIRSAFAFGAKRLARLFECPREDILLELNQFFLNTWERHGSGQRPDVPKTDLKCLRLSNSDHSHGSENLRNKSNSKRNENSSARETQDVVSRGSHTVNSLQVNSPLESASRNDTSTISRNQAQRSSGSSNNSRSSDHSRKETNYNHGTLVDRGQRYSKPENHVNDVQGRFLFARTRSSPELTDTYSEVSSPSRRNRVSESGKAHPNRTDASRRKNLESDSVENHLMRSSTDDPSIVRHVASRQSIDASADSNSGSNSYQDESGPGAVGEDFASISGTLAMHQEEQDLVNLMASSTAHNFNGQVHLPLNLTTGHLPLPLPSSVLAPMGYAPRNLGGMVPTNIPLIETPWGTNMHFPQGFVPSPLTHYFPGMGLTTSSEDGIESGNENFSSVEMNSREGDQDFWHEQDRNSTAGFDHDNGAFEVLQSDDKQQSTSGGFNFVPSSRMSVSGTTTAAHKKHTKENRVAMKDGNANAYQDDRENEACYDDRPSSFRSTTTVVHCSGLRNKSTIENSWEELSSRASKSSREKRGWKSNALELPSSYGKGKNVSEHSSTVADEDSRDWNHLPTMGAEVAEISAGPQSLASAHATRHQIAGLEPSQTTGSDPLIPLGPVLLGGPGSRQRAVDNSGVVPFAFYPTGPPVPFVTMLPVYNFPTETGTSDASTSHFSEEDSLDNVDTSQNTDSSEGHNKPDVLTSNPIGGSSFIEPLEPKPDILNSDFASHWQNLQYGRFCQNSRHPTPVIYPSPVVVPPVYLQGRFPWDGPGRPLSANMNLFTLSYGSRLVPVSPLQSVSNRPNIYQHYIDEMPRHRSGTGTYLPNPASGRERHSSNARRGNYSYDRSDSHGERDGNWNINSKSRASGRRGQVDKSNSRLDRLSANESRAERAWGSHRHDSMASYQSQNGPMRSNSTQSGSTSMAYGMYPLPGMNPGVVSSNGPSMPSVVMLYPLDHNAGYGSSAEQLEFGSLGPVGFANLNEVSQMNEGGRMSRAFEDQRFHGSSNQRTPLEEPPSPHLQR</sequence>
<feature type="compositionally biased region" description="Polar residues" evidence="1">
    <location>
        <begin position="1006"/>
        <end position="1015"/>
    </location>
</feature>
<dbReference type="SUPFAM" id="SSF81301">
    <property type="entry name" value="Nucleotidyltransferase"/>
    <property type="match status" value="1"/>
</dbReference>
<feature type="compositionally biased region" description="Basic and acidic residues" evidence="1">
    <location>
        <begin position="467"/>
        <end position="476"/>
    </location>
</feature>
<feature type="compositionally biased region" description="Polar residues" evidence="1">
    <location>
        <begin position="426"/>
        <end position="450"/>
    </location>
</feature>
<dbReference type="PANTHER" id="PTHR45979:SF30">
    <property type="entry name" value="NUCLEOTIDYLTRANSFERASE"/>
    <property type="match status" value="1"/>
</dbReference>
<dbReference type="InterPro" id="IPR058921">
    <property type="entry name" value="PAP/OAS1-rel"/>
</dbReference>
<dbReference type="FunFam" id="3.30.460.10:FF:000046">
    <property type="entry name" value="PAP/OAS1 substrate-binding domain superfamily"/>
    <property type="match status" value="1"/>
</dbReference>
<feature type="compositionally biased region" description="Basic and acidic residues" evidence="1">
    <location>
        <begin position="485"/>
        <end position="496"/>
    </location>
</feature>
<name>A0A6J1DQX5_MOMCH</name>
<feature type="region of interest" description="Disordered" evidence="1">
    <location>
        <begin position="1134"/>
        <end position="1246"/>
    </location>
</feature>
<accession>A0A6J1DQX5</accession>
<dbReference type="InterPro" id="IPR054708">
    <property type="entry name" value="MTPAP-like_central"/>
</dbReference>
<dbReference type="Pfam" id="PF22600">
    <property type="entry name" value="MTPAP-like_central"/>
    <property type="match status" value="1"/>
</dbReference>
<keyword evidence="4" id="KW-1185">Reference proteome</keyword>
<gene>
    <name evidence="5" type="primary">LOC111023425</name>
</gene>
<feature type="compositionally biased region" description="Polar residues" evidence="1">
    <location>
        <begin position="1226"/>
        <end position="1246"/>
    </location>
</feature>
<feature type="compositionally biased region" description="Pro residues" evidence="1">
    <location>
        <begin position="1336"/>
        <end position="1345"/>
    </location>
</feature>
<feature type="region of interest" description="Disordered" evidence="1">
    <location>
        <begin position="390"/>
        <end position="603"/>
    </location>
</feature>
<feature type="domain" description="PAP/OAS1 substrate-binding-related" evidence="3">
    <location>
        <begin position="177"/>
        <end position="369"/>
    </location>
</feature>
<feature type="domain" description="Poly(A) RNA polymerase mitochondrial-like central palm" evidence="2">
    <location>
        <begin position="43"/>
        <end position="164"/>
    </location>
</feature>
<evidence type="ECO:0000313" key="5">
    <source>
        <dbReference type="RefSeq" id="XP_022156548.1"/>
    </source>
</evidence>
<feature type="compositionally biased region" description="Polar residues" evidence="1">
    <location>
        <begin position="508"/>
        <end position="525"/>
    </location>
</feature>
<dbReference type="Proteomes" id="UP000504603">
    <property type="component" value="Unplaced"/>
</dbReference>
<dbReference type="InterPro" id="IPR058920">
    <property type="entry name" value="PAP-OAS1-bd-rel"/>
</dbReference>
<feature type="compositionally biased region" description="Basic and acidic residues" evidence="1">
    <location>
        <begin position="390"/>
        <end position="403"/>
    </location>
</feature>
<dbReference type="SUPFAM" id="SSF81631">
    <property type="entry name" value="PAP/OAS1 substrate-binding domain"/>
    <property type="match status" value="1"/>
</dbReference>
<evidence type="ECO:0000313" key="4">
    <source>
        <dbReference type="Proteomes" id="UP000504603"/>
    </source>
</evidence>
<dbReference type="CDD" id="cd05402">
    <property type="entry name" value="NT_PAP_TUTase"/>
    <property type="match status" value="1"/>
</dbReference>
<dbReference type="Pfam" id="PF26180">
    <property type="entry name" value="PAP-OAS1"/>
    <property type="match status" value="1"/>
</dbReference>
<feature type="region of interest" description="Disordered" evidence="1">
    <location>
        <begin position="988"/>
        <end position="1038"/>
    </location>
</feature>
<dbReference type="Gene3D" id="3.30.460.10">
    <property type="entry name" value="Beta Polymerase, domain 2"/>
    <property type="match status" value="1"/>
</dbReference>
<feature type="compositionally biased region" description="Polar residues" evidence="1">
    <location>
        <begin position="988"/>
        <end position="997"/>
    </location>
</feature>
<feature type="region of interest" description="Disordered" evidence="1">
    <location>
        <begin position="849"/>
        <end position="894"/>
    </location>
</feature>
<protein>
    <submittedName>
        <fullName evidence="5">Uncharacterized protein LOC111023425 isoform X2</fullName>
    </submittedName>
</protein>
<proteinExistence type="predicted"/>
<feature type="compositionally biased region" description="Basic and acidic residues" evidence="1">
    <location>
        <begin position="529"/>
        <end position="558"/>
    </location>
</feature>
<reference evidence="5" key="1">
    <citation type="submission" date="2025-08" db="UniProtKB">
        <authorList>
            <consortium name="RefSeq"/>
        </authorList>
    </citation>
    <scope>IDENTIFICATION</scope>
    <source>
        <strain evidence="5">OHB3-1</strain>
    </source>
</reference>
<dbReference type="RefSeq" id="XP_022156548.1">
    <property type="nucleotide sequence ID" value="XM_022300856.1"/>
</dbReference>
<evidence type="ECO:0000256" key="1">
    <source>
        <dbReference type="SAM" id="MobiDB-lite"/>
    </source>
</evidence>
<organism evidence="4 5">
    <name type="scientific">Momordica charantia</name>
    <name type="common">Bitter gourd</name>
    <name type="synonym">Balsam pear</name>
    <dbReference type="NCBI Taxonomy" id="3673"/>
    <lineage>
        <taxon>Eukaryota</taxon>
        <taxon>Viridiplantae</taxon>
        <taxon>Streptophyta</taxon>
        <taxon>Embryophyta</taxon>
        <taxon>Tracheophyta</taxon>
        <taxon>Spermatophyta</taxon>
        <taxon>Magnoliopsida</taxon>
        <taxon>eudicotyledons</taxon>
        <taxon>Gunneridae</taxon>
        <taxon>Pentapetalae</taxon>
        <taxon>rosids</taxon>
        <taxon>fabids</taxon>
        <taxon>Cucurbitales</taxon>
        <taxon>Cucurbitaceae</taxon>
        <taxon>Momordiceae</taxon>
        <taxon>Momordica</taxon>
    </lineage>
</organism>
<dbReference type="InterPro" id="IPR043519">
    <property type="entry name" value="NT_sf"/>
</dbReference>
<feature type="compositionally biased region" description="Basic and acidic residues" evidence="1">
    <location>
        <begin position="1194"/>
        <end position="1224"/>
    </location>
</feature>
<dbReference type="Gene3D" id="1.10.1410.10">
    <property type="match status" value="1"/>
</dbReference>
<feature type="region of interest" description="Disordered" evidence="1">
    <location>
        <begin position="1312"/>
        <end position="1345"/>
    </location>
</feature>
<evidence type="ECO:0000259" key="3">
    <source>
        <dbReference type="Pfam" id="PF26180"/>
    </source>
</evidence>
<feature type="compositionally biased region" description="Basic and acidic residues" evidence="1">
    <location>
        <begin position="1169"/>
        <end position="1179"/>
    </location>
</feature>
<dbReference type="FunFam" id="1.10.1410.10:FF:000013">
    <property type="entry name" value="PAP/OAS1 substrate-binding domain superfamily"/>
    <property type="match status" value="1"/>
</dbReference>
<evidence type="ECO:0000259" key="2">
    <source>
        <dbReference type="Pfam" id="PF22600"/>
    </source>
</evidence>
<feature type="compositionally biased region" description="Low complexity" evidence="1">
    <location>
        <begin position="577"/>
        <end position="590"/>
    </location>
</feature>
<dbReference type="PANTHER" id="PTHR45979">
    <property type="entry name" value="PAP/OAS1 SUBSTRATE-BINDING DOMAIN SUPERFAMILY"/>
    <property type="match status" value="1"/>
</dbReference>
<dbReference type="GeneID" id="111023425"/>
<feature type="compositionally biased region" description="Low complexity" evidence="1">
    <location>
        <begin position="451"/>
        <end position="466"/>
    </location>
</feature>